<keyword evidence="1" id="KW-0732">Signal</keyword>
<gene>
    <name evidence="2" type="ORF">CVIRNUC_000257</name>
</gene>
<feature type="signal peptide" evidence="1">
    <location>
        <begin position="1"/>
        <end position="23"/>
    </location>
</feature>
<reference evidence="2 3" key="1">
    <citation type="submission" date="2023-10" db="EMBL/GenBank/DDBJ databases">
        <authorList>
            <person name="Maclean D."/>
            <person name="Macfadyen A."/>
        </authorList>
    </citation>
    <scope>NUCLEOTIDE SEQUENCE [LARGE SCALE GENOMIC DNA]</scope>
</reference>
<keyword evidence="3" id="KW-1185">Reference proteome</keyword>
<evidence type="ECO:0000256" key="1">
    <source>
        <dbReference type="SAM" id="SignalP"/>
    </source>
</evidence>
<organism evidence="2 3">
    <name type="scientific">Coccomyxa viridis</name>
    <dbReference type="NCBI Taxonomy" id="1274662"/>
    <lineage>
        <taxon>Eukaryota</taxon>
        <taxon>Viridiplantae</taxon>
        <taxon>Chlorophyta</taxon>
        <taxon>core chlorophytes</taxon>
        <taxon>Trebouxiophyceae</taxon>
        <taxon>Trebouxiophyceae incertae sedis</taxon>
        <taxon>Coccomyxaceae</taxon>
        <taxon>Coccomyxa</taxon>
    </lineage>
</organism>
<sequence>MTSRTKSYGFALACYSMLVLVCSESHPAGTRTILQAGANMLNNNAPSLAPAPGMAPTVNVTTRSFFVLTAATGSLTRTKSNDPTFTNGAVLTLDYIDQQVTWYSEAPLRQSGAMGASTFANASFFQDPSLPSDSWLNAGNMAVSYTDANTSLHGTTVLAIASAPTVLNGGSSWRINVTINSDSDSFTRVVTALNSKAQTVHEPALRRMTSVSVFFSGACYNYNRNTGEIAKWYFCTYISRNGNAQYS</sequence>
<dbReference type="EMBL" id="CAUYUE010000001">
    <property type="protein sequence ID" value="CAK0733323.1"/>
    <property type="molecule type" value="Genomic_DNA"/>
</dbReference>
<protein>
    <recommendedName>
        <fullName evidence="4">Extracellular protein</fullName>
    </recommendedName>
</protein>
<feature type="chain" id="PRO_5043875054" description="Extracellular protein" evidence="1">
    <location>
        <begin position="24"/>
        <end position="247"/>
    </location>
</feature>
<dbReference type="AlphaFoldDB" id="A0AAV1HPP6"/>
<proteinExistence type="predicted"/>
<accession>A0AAV1HPP6</accession>
<evidence type="ECO:0000313" key="2">
    <source>
        <dbReference type="EMBL" id="CAK0733323.1"/>
    </source>
</evidence>
<name>A0AAV1HPP6_9CHLO</name>
<evidence type="ECO:0000313" key="3">
    <source>
        <dbReference type="Proteomes" id="UP001314263"/>
    </source>
</evidence>
<dbReference type="Proteomes" id="UP001314263">
    <property type="component" value="Unassembled WGS sequence"/>
</dbReference>
<comment type="caution">
    <text evidence="2">The sequence shown here is derived from an EMBL/GenBank/DDBJ whole genome shotgun (WGS) entry which is preliminary data.</text>
</comment>
<evidence type="ECO:0008006" key="4">
    <source>
        <dbReference type="Google" id="ProtNLM"/>
    </source>
</evidence>